<evidence type="ECO:0000313" key="4">
    <source>
        <dbReference type="Proteomes" id="UP000000547"/>
    </source>
</evidence>
<dbReference type="SUPFAM" id="SSF51905">
    <property type="entry name" value="FAD/NAD(P)-binding domain"/>
    <property type="match status" value="1"/>
</dbReference>
<dbReference type="SUPFAM" id="SSF54373">
    <property type="entry name" value="FAD-linked reductases, C-terminal domain"/>
    <property type="match status" value="1"/>
</dbReference>
<dbReference type="Proteomes" id="UP000000547">
    <property type="component" value="Chromosome"/>
</dbReference>
<evidence type="ECO:0000313" key="3">
    <source>
        <dbReference type="EMBL" id="AAZ26127.1"/>
    </source>
</evidence>
<organism evidence="3 4">
    <name type="scientific">Colwellia psychrerythraea (strain 34H / ATCC BAA-681)</name>
    <name type="common">Vibrio psychroerythus</name>
    <dbReference type="NCBI Taxonomy" id="167879"/>
    <lineage>
        <taxon>Bacteria</taxon>
        <taxon>Pseudomonadati</taxon>
        <taxon>Pseudomonadota</taxon>
        <taxon>Gammaproteobacteria</taxon>
        <taxon>Alteromonadales</taxon>
        <taxon>Colwelliaceae</taxon>
        <taxon>Colwellia</taxon>
    </lineage>
</organism>
<dbReference type="GO" id="GO:0005737">
    <property type="term" value="C:cytoplasm"/>
    <property type="evidence" value="ECO:0007669"/>
    <property type="project" value="TreeGrafter"/>
</dbReference>
<name>Q480R1_COLP3</name>
<keyword evidence="1" id="KW-0560">Oxidoreductase</keyword>
<dbReference type="EMBL" id="CP000083">
    <property type="protein sequence ID" value="AAZ26127.1"/>
    <property type="molecule type" value="Genomic_DNA"/>
</dbReference>
<dbReference type="Gene3D" id="3.50.50.60">
    <property type="entry name" value="FAD/NAD(P)-binding domain"/>
    <property type="match status" value="2"/>
</dbReference>
<dbReference type="AlphaFoldDB" id="Q480R1"/>
<feature type="domain" description="FAD dependent oxidoreductase" evidence="2">
    <location>
        <begin position="8"/>
        <end position="397"/>
    </location>
</feature>
<dbReference type="Gene3D" id="3.30.9.10">
    <property type="entry name" value="D-Amino Acid Oxidase, subunit A, domain 2"/>
    <property type="match status" value="1"/>
</dbReference>
<protein>
    <submittedName>
        <fullName evidence="3">Oxidoreductase, FAD-dependent</fullName>
    </submittedName>
</protein>
<proteinExistence type="predicted"/>
<dbReference type="STRING" id="167879.CPS_2746"/>
<gene>
    <name evidence="3" type="ordered locus">CPS_2746</name>
</gene>
<dbReference type="GO" id="GO:0016491">
    <property type="term" value="F:oxidoreductase activity"/>
    <property type="evidence" value="ECO:0007669"/>
    <property type="project" value="UniProtKB-KW"/>
</dbReference>
<dbReference type="InterPro" id="IPR006076">
    <property type="entry name" value="FAD-dep_OxRdtase"/>
</dbReference>
<evidence type="ECO:0000259" key="2">
    <source>
        <dbReference type="Pfam" id="PF01266"/>
    </source>
</evidence>
<dbReference type="InterPro" id="IPR036188">
    <property type="entry name" value="FAD/NAD-bd_sf"/>
</dbReference>
<dbReference type="Pfam" id="PF01266">
    <property type="entry name" value="DAO"/>
    <property type="match status" value="1"/>
</dbReference>
<evidence type="ECO:0000256" key="1">
    <source>
        <dbReference type="ARBA" id="ARBA00023002"/>
    </source>
</evidence>
<dbReference type="PANTHER" id="PTHR13847:SF289">
    <property type="entry name" value="GLYCINE OXIDASE"/>
    <property type="match status" value="1"/>
</dbReference>
<reference evidence="3" key="1">
    <citation type="journal article" date="2005" name="Proc. Natl. Acad. Sci. U.S.A.">
        <title>The psychrophilic lifestyle as revealed by the genome sequence of Colwellia psychrerythraea 34H through genomic and proteomic analyses.</title>
        <authorList>
            <person name="Methe B.A."/>
            <person name="Nelson K.E."/>
            <person name="Deming J.W."/>
            <person name="Momen B."/>
            <person name="Melamud E."/>
            <person name="Zhang X."/>
            <person name="Moult J."/>
            <person name="Madupu R."/>
            <person name="Nelson W.C."/>
            <person name="Dodson R.J."/>
            <person name="Brinkac L.M."/>
            <person name="Daugherty S.C."/>
            <person name="Durkin A.S."/>
            <person name="DeBoy R.T."/>
            <person name="Kolonay J.F."/>
            <person name="Sullivan S.A."/>
            <person name="Zhou L."/>
            <person name="Davidsen T.M."/>
            <person name="Wu M."/>
            <person name="Huston A.L."/>
            <person name="Lewis M."/>
            <person name="Weaver B."/>
            <person name="Weidman J.F."/>
            <person name="Khouri H."/>
            <person name="Utterback T.R."/>
            <person name="Feldblyum T.V."/>
            <person name="Fraser C.M."/>
        </authorList>
    </citation>
    <scope>NUCLEOTIDE SEQUENCE [LARGE SCALE GENOMIC DNA]</scope>
    <source>
        <strain evidence="3">34H</strain>
    </source>
</reference>
<dbReference type="PANTHER" id="PTHR13847">
    <property type="entry name" value="SARCOSINE DEHYDROGENASE-RELATED"/>
    <property type="match status" value="1"/>
</dbReference>
<dbReference type="KEGG" id="cps:CPS_2746"/>
<dbReference type="HOGENOM" id="CLU_007884_9_0_6"/>
<sequence>MAPCSQTVAVVGAGVVGLCTALEAQRNGFQVTLIDRDEPGLGASFGNAGYLATELIDPLSTSKTLYSALSMWINPHGPLSIPFGYIHRIMPWLSRFIVAAHPKTVSYGRTALQQLNQAAIPAWKRCLANIGATDQLVQSGYLLVWESEDKLEDAKAHAAHMGQWGIKTELVQGKRLKQLEPEIAENINHALYFPQAYRVKEPYELTNILFSAFEANGGTFIQKAVDGIVPNTNKVLIQTKMATIEFDYAIICTGAWSKKLLQLVGLEVPLEAERGYHLTIDAKDIKLNHPIGSAERRFVMCPLDSGLRVVGMTELGGLQRKPVKRRFDSLRHHSRQLLSRLNDPALVVSEWAGYRSTLPDSLPIIDKHPHYDRLLFAFGNQHLGLTQAAVSAELVVSLMTSSSQFVNLEPFRVDRF</sequence>
<accession>Q480R1</accession>